<organism evidence="1 2">
    <name type="scientific">Lipomyces kononenkoae</name>
    <name type="common">Yeast</name>
    <dbReference type="NCBI Taxonomy" id="34357"/>
    <lineage>
        <taxon>Eukaryota</taxon>
        <taxon>Fungi</taxon>
        <taxon>Dikarya</taxon>
        <taxon>Ascomycota</taxon>
        <taxon>Saccharomycotina</taxon>
        <taxon>Lipomycetes</taxon>
        <taxon>Lipomycetales</taxon>
        <taxon>Lipomycetaceae</taxon>
        <taxon>Lipomyces</taxon>
    </lineage>
</organism>
<protein>
    <submittedName>
        <fullName evidence="1">Alkaline-phosphatase-like protein</fullName>
    </submittedName>
</protein>
<dbReference type="Proteomes" id="UP001433508">
    <property type="component" value="Unassembled WGS sequence"/>
</dbReference>
<comment type="caution">
    <text evidence="1">The sequence shown here is derived from an EMBL/GenBank/DDBJ whole genome shotgun (WGS) entry which is preliminary data.</text>
</comment>
<keyword evidence="2" id="KW-1185">Reference proteome</keyword>
<sequence>MIPHALIIALLLPLEILGLLFFARGFFPYKPLFHGYAPIESDAPPAVSDKVIFMVVDALRSDFVFSNESSMTFTQSLISSGNALPFTARAAPPTVTLPRIKGITTGSVSNFLDAVLNIAESDNSSSLIGQDSWLMEFKRRPLPGKLVMFGDNTWLKLFPGTFDRYDGTESFYVSDFTEVDNNVTRHLHVELERSDWDVMILHYLGVDHIGHKGGPYSQYMPNKLREMDQVVEMLYRYAEKILETEEKSTLLVLCGDHGMNEIGNHGGSSPGETAAALVFASPVFSKHGSASPSPPNPTDGYEYYNVVEQVDIVASISGLVSNPFPMNNIGVFIPELLRFWSRWATNNMVLGSDQVKLLRQNAEQMYRILKEAFSAIDTPVTDPQVLLAGSDIDKIRGMWAQIRKPHFDETLESIDTLYAFLRLGQKLLSRTSSSYDISGMVIGLCLVSWFSSLAFRRALFSTSTDLVTKAVFAVGVTMHAISMFASSLVEEEHYFWYWFASAWLTVQLIVSARLKSTRAGIILTLLLVALSILRHYHHTGQKYAGSYDVAQYLSTAAGSGLLWLLILLEHLILFKNLHYYVFADVSPLVAFVCSFTPVISLFSFKMSMALDAAENVPSALVAITPTSTGADQLLNRAKTSFLAIVICMIFHVLSTVWSTKRDPFKFIRGAFHITVLFLVAQTRSVNIPIFMLYDAIHSLSRRLAVQYRATAPLAIVLSTLIWQRVSFFASGNSNSLATVDLSNAYNGVSEYNMIPVGILTFVSNFSGPIFFSLSGLVQLSIWKNTSKTTRSVEDIFTFDGLSLIHAFHSMSLLAAMGACMVLRTHLFIWTVFSPKLLYTVGWFVLQQGVVDTILCMFIVVVSDLV</sequence>
<gene>
    <name evidence="1" type="ORF">V1525DRAFT_453476</name>
</gene>
<evidence type="ECO:0000313" key="1">
    <source>
        <dbReference type="EMBL" id="KAK9241079.1"/>
    </source>
</evidence>
<name>A0ACC3TCC0_LIPKO</name>
<dbReference type="EMBL" id="MU971336">
    <property type="protein sequence ID" value="KAK9241079.1"/>
    <property type="molecule type" value="Genomic_DNA"/>
</dbReference>
<accession>A0ACC3TCC0</accession>
<reference evidence="2" key="1">
    <citation type="journal article" date="2024" name="Front. Bioeng. Biotechnol.">
        <title>Genome-scale model development and genomic sequencing of the oleaginous clade Lipomyces.</title>
        <authorList>
            <person name="Czajka J.J."/>
            <person name="Han Y."/>
            <person name="Kim J."/>
            <person name="Mondo S.J."/>
            <person name="Hofstad B.A."/>
            <person name="Robles A."/>
            <person name="Haridas S."/>
            <person name="Riley R."/>
            <person name="LaButti K."/>
            <person name="Pangilinan J."/>
            <person name="Andreopoulos W."/>
            <person name="Lipzen A."/>
            <person name="Yan J."/>
            <person name="Wang M."/>
            <person name="Ng V."/>
            <person name="Grigoriev I.V."/>
            <person name="Spatafora J.W."/>
            <person name="Magnuson J.K."/>
            <person name="Baker S.E."/>
            <person name="Pomraning K.R."/>
        </authorList>
    </citation>
    <scope>NUCLEOTIDE SEQUENCE [LARGE SCALE GENOMIC DNA]</scope>
    <source>
        <strain evidence="2">CBS 7786</strain>
    </source>
</reference>
<evidence type="ECO:0000313" key="2">
    <source>
        <dbReference type="Proteomes" id="UP001433508"/>
    </source>
</evidence>
<proteinExistence type="predicted"/>